<dbReference type="Pfam" id="PF25583">
    <property type="entry name" value="WCX"/>
    <property type="match status" value="1"/>
</dbReference>
<evidence type="ECO:0000256" key="2">
    <source>
        <dbReference type="ARBA" id="ARBA00023125"/>
    </source>
</evidence>
<dbReference type="InterPro" id="IPR018356">
    <property type="entry name" value="Tscrpt_reg_HTH_DeoR_CS"/>
</dbReference>
<dbReference type="Gene3D" id="1.10.10.10">
    <property type="entry name" value="Winged helix-like DNA-binding domain superfamily/Winged helix DNA-binding domain"/>
    <property type="match status" value="1"/>
</dbReference>
<dbReference type="InterPro" id="IPR001034">
    <property type="entry name" value="DeoR_HTH"/>
</dbReference>
<dbReference type="EMBL" id="FXTI01000003">
    <property type="protein sequence ID" value="SMO52870.1"/>
    <property type="molecule type" value="Genomic_DNA"/>
</dbReference>
<dbReference type="Pfam" id="PF13280">
    <property type="entry name" value="WYL"/>
    <property type="match status" value="1"/>
</dbReference>
<proteinExistence type="predicted"/>
<evidence type="ECO:0000259" key="4">
    <source>
        <dbReference type="PROSITE" id="PS51000"/>
    </source>
</evidence>
<keyword evidence="3" id="KW-0804">Transcription</keyword>
<dbReference type="GO" id="GO:0003677">
    <property type="term" value="F:DNA binding"/>
    <property type="evidence" value="ECO:0007669"/>
    <property type="project" value="UniProtKB-KW"/>
</dbReference>
<name>A0A521C2B9_9BACL</name>
<dbReference type="AlphaFoldDB" id="A0A521C2B9"/>
<sequence length="328" mass="38188">MKVINMRADRLISILLLLQNKGKLTTKELAKELEVAERTIHRDMEALSAAGIPVIAERGKFGGWRLLDQYRTKLTGLKENEWMSLFISPSFQLLADLGLSKDWQKARQKILASFPNALKKNVHDVWNRIHVDTTQWGHSPGKIESFKILQQAIWEERKLQMKYERADRECIERIVEPLGLVAKGSAWYLVASSNENIRSYRASRIISVILLTDVFSRPDDFDLVQYWSHSTQEFIKSLPKYEVDVEISPSIVQRIKFTGRFVRVLKMDIPAESEWTPASLCFETEQEAKEYILGFANQIRIIRPIRLRKQIYDMAKRLVDFYEREGSI</sequence>
<organism evidence="5 6">
    <name type="scientific">Melghirimyces algeriensis</name>
    <dbReference type="NCBI Taxonomy" id="910412"/>
    <lineage>
        <taxon>Bacteria</taxon>
        <taxon>Bacillati</taxon>
        <taxon>Bacillota</taxon>
        <taxon>Bacilli</taxon>
        <taxon>Bacillales</taxon>
        <taxon>Thermoactinomycetaceae</taxon>
        <taxon>Melghirimyces</taxon>
    </lineage>
</organism>
<dbReference type="Pfam" id="PF08279">
    <property type="entry name" value="HTH_11"/>
    <property type="match status" value="1"/>
</dbReference>
<keyword evidence="2 5" id="KW-0238">DNA-binding</keyword>
<evidence type="ECO:0000313" key="6">
    <source>
        <dbReference type="Proteomes" id="UP000315636"/>
    </source>
</evidence>
<keyword evidence="6" id="KW-1185">Reference proteome</keyword>
<evidence type="ECO:0000256" key="1">
    <source>
        <dbReference type="ARBA" id="ARBA00023015"/>
    </source>
</evidence>
<dbReference type="Proteomes" id="UP000315636">
    <property type="component" value="Unassembled WGS sequence"/>
</dbReference>
<dbReference type="PANTHER" id="PTHR34580:SF1">
    <property type="entry name" value="PROTEIN PAFC"/>
    <property type="match status" value="1"/>
</dbReference>
<evidence type="ECO:0000313" key="5">
    <source>
        <dbReference type="EMBL" id="SMO52870.1"/>
    </source>
</evidence>
<dbReference type="SUPFAM" id="SSF46785">
    <property type="entry name" value="Winged helix' DNA-binding domain"/>
    <property type="match status" value="1"/>
</dbReference>
<dbReference type="InterPro" id="IPR051534">
    <property type="entry name" value="CBASS_pafABC_assoc_protein"/>
</dbReference>
<protein>
    <submittedName>
        <fullName evidence="5">Predicted DNA-binding transcriptional regulator YafY, contains an HTH and WYL domains</fullName>
    </submittedName>
</protein>
<dbReference type="PROSITE" id="PS52050">
    <property type="entry name" value="WYL"/>
    <property type="match status" value="1"/>
</dbReference>
<dbReference type="InterPro" id="IPR036388">
    <property type="entry name" value="WH-like_DNA-bd_sf"/>
</dbReference>
<dbReference type="InterPro" id="IPR013196">
    <property type="entry name" value="HTH_11"/>
</dbReference>
<dbReference type="InterPro" id="IPR057727">
    <property type="entry name" value="WCX_dom"/>
</dbReference>
<feature type="domain" description="HTH deoR-type" evidence="4">
    <location>
        <begin position="7"/>
        <end position="62"/>
    </location>
</feature>
<dbReference type="PROSITE" id="PS00894">
    <property type="entry name" value="HTH_DEOR_1"/>
    <property type="match status" value="1"/>
</dbReference>
<keyword evidence="1" id="KW-0805">Transcription regulation</keyword>
<dbReference type="InterPro" id="IPR028349">
    <property type="entry name" value="PafC-like"/>
</dbReference>
<dbReference type="GO" id="GO:0003700">
    <property type="term" value="F:DNA-binding transcription factor activity"/>
    <property type="evidence" value="ECO:0007669"/>
    <property type="project" value="InterPro"/>
</dbReference>
<dbReference type="InterPro" id="IPR026881">
    <property type="entry name" value="WYL_dom"/>
</dbReference>
<dbReference type="InterPro" id="IPR036390">
    <property type="entry name" value="WH_DNA-bd_sf"/>
</dbReference>
<dbReference type="PIRSF" id="PIRSF016838">
    <property type="entry name" value="PafC"/>
    <property type="match status" value="1"/>
</dbReference>
<dbReference type="PANTHER" id="PTHR34580">
    <property type="match status" value="1"/>
</dbReference>
<accession>A0A521C2B9</accession>
<reference evidence="5 6" key="1">
    <citation type="submission" date="2017-05" db="EMBL/GenBank/DDBJ databases">
        <authorList>
            <person name="Varghese N."/>
            <person name="Submissions S."/>
        </authorList>
    </citation>
    <scope>NUCLEOTIDE SEQUENCE [LARGE SCALE GENOMIC DNA]</scope>
    <source>
        <strain evidence="5 6">DSM 45474</strain>
    </source>
</reference>
<dbReference type="SMART" id="SM00420">
    <property type="entry name" value="HTH_DEOR"/>
    <property type="match status" value="1"/>
</dbReference>
<evidence type="ECO:0000256" key="3">
    <source>
        <dbReference type="ARBA" id="ARBA00023163"/>
    </source>
</evidence>
<gene>
    <name evidence="5" type="ORF">SAMN06264849_10345</name>
</gene>
<dbReference type="PROSITE" id="PS51000">
    <property type="entry name" value="HTH_DEOR_2"/>
    <property type="match status" value="1"/>
</dbReference>